<feature type="chain" id="PRO_5042898101" description="Ig-like domain-containing protein" evidence="8">
    <location>
        <begin position="21"/>
        <end position="432"/>
    </location>
</feature>
<sequence length="432" mass="46971">MDSSLLFFCIVAVIAVQVQTQPTPEFTVSILEESPLFVSRGPSSAVSISCHVTMGLQLILTHDIEWIKLSRIPGLVTNESLVIAKQQAIVADHPSVEHYGIDFDVTVSSLTSVLSLKNVEATDDGRYECRVTKRTGSSIDGSRSVDIIVPNDVESLQVEINNVTVTTSPTKMTPGIHTLRCAAEGSNPPANVSFWVDNQLLKPNHVYSYVMRDASRVIGAPRFSVEGEATLQLSKDDTGKELRVTAGNKIFKTQFAVVDRPTVSCMDVTARESDTHVQLMCDVEHPDVIIEDFVVELADTGTVYSNEVPAHNKTIDAQTVSETKTRVTLNLYVVRWGREPTMFTLTVNTEVGDMSGQGFFRIVPDEKQETSSTSTVTSGAVGTTDAAEDDAAEDDADSLTNNDVSMGATYSHTLIGVLVKLLIIMCIFCVCI</sequence>
<dbReference type="InterPro" id="IPR051275">
    <property type="entry name" value="Cell_adhesion_signaling"/>
</dbReference>
<dbReference type="GO" id="GO:0050839">
    <property type="term" value="F:cell adhesion molecule binding"/>
    <property type="evidence" value="ECO:0007669"/>
    <property type="project" value="TreeGrafter"/>
</dbReference>
<dbReference type="Proteomes" id="UP001374579">
    <property type="component" value="Unassembled WGS sequence"/>
</dbReference>
<evidence type="ECO:0000256" key="6">
    <source>
        <dbReference type="SAM" id="MobiDB-lite"/>
    </source>
</evidence>
<organism evidence="10 11">
    <name type="scientific">Littorina saxatilis</name>
    <dbReference type="NCBI Taxonomy" id="31220"/>
    <lineage>
        <taxon>Eukaryota</taxon>
        <taxon>Metazoa</taxon>
        <taxon>Spiralia</taxon>
        <taxon>Lophotrochozoa</taxon>
        <taxon>Mollusca</taxon>
        <taxon>Gastropoda</taxon>
        <taxon>Caenogastropoda</taxon>
        <taxon>Littorinimorpha</taxon>
        <taxon>Littorinoidea</taxon>
        <taxon>Littorinidae</taxon>
        <taxon>Littorina</taxon>
    </lineage>
</organism>
<evidence type="ECO:0000313" key="10">
    <source>
        <dbReference type="EMBL" id="KAK7110085.1"/>
    </source>
</evidence>
<keyword evidence="7" id="KW-0812">Transmembrane</keyword>
<keyword evidence="2 7" id="KW-0472">Membrane</keyword>
<dbReference type="InterPro" id="IPR013783">
    <property type="entry name" value="Ig-like_fold"/>
</dbReference>
<dbReference type="EMBL" id="JBAMIC010000003">
    <property type="protein sequence ID" value="KAK7110085.1"/>
    <property type="molecule type" value="Genomic_DNA"/>
</dbReference>
<evidence type="ECO:0000256" key="2">
    <source>
        <dbReference type="ARBA" id="ARBA00023136"/>
    </source>
</evidence>
<keyword evidence="4" id="KW-0325">Glycoprotein</keyword>
<feature type="compositionally biased region" description="Low complexity" evidence="6">
    <location>
        <begin position="370"/>
        <end position="385"/>
    </location>
</feature>
<dbReference type="PANTHER" id="PTHR11640:SF31">
    <property type="entry name" value="IRREGULAR CHIASM C-ROUGHEST PROTEIN-RELATED"/>
    <property type="match status" value="1"/>
</dbReference>
<dbReference type="SUPFAM" id="SSF48726">
    <property type="entry name" value="Immunoglobulin"/>
    <property type="match status" value="2"/>
</dbReference>
<comment type="subcellular location">
    <subcellularLocation>
        <location evidence="1">Membrane</location>
        <topology evidence="1">Single-pass type I membrane protein</topology>
    </subcellularLocation>
</comment>
<dbReference type="SMART" id="SM00409">
    <property type="entry name" value="IG"/>
    <property type="match status" value="1"/>
</dbReference>
<dbReference type="GO" id="GO:0005886">
    <property type="term" value="C:plasma membrane"/>
    <property type="evidence" value="ECO:0007669"/>
    <property type="project" value="TreeGrafter"/>
</dbReference>
<dbReference type="AlphaFoldDB" id="A0AAN9BRY5"/>
<feature type="compositionally biased region" description="Acidic residues" evidence="6">
    <location>
        <begin position="386"/>
        <end position="397"/>
    </location>
</feature>
<accession>A0AAN9BRY5</accession>
<evidence type="ECO:0000256" key="8">
    <source>
        <dbReference type="SAM" id="SignalP"/>
    </source>
</evidence>
<dbReference type="InterPro" id="IPR036179">
    <property type="entry name" value="Ig-like_dom_sf"/>
</dbReference>
<comment type="caution">
    <text evidence="10">The sequence shown here is derived from an EMBL/GenBank/DDBJ whole genome shotgun (WGS) entry which is preliminary data.</text>
</comment>
<name>A0AAN9BRY5_9CAEN</name>
<dbReference type="GO" id="GO:0098609">
    <property type="term" value="P:cell-cell adhesion"/>
    <property type="evidence" value="ECO:0007669"/>
    <property type="project" value="TreeGrafter"/>
</dbReference>
<dbReference type="InterPro" id="IPR007110">
    <property type="entry name" value="Ig-like_dom"/>
</dbReference>
<feature type="region of interest" description="Disordered" evidence="6">
    <location>
        <begin position="366"/>
        <end position="398"/>
    </location>
</feature>
<protein>
    <recommendedName>
        <fullName evidence="9">Ig-like domain-containing protein</fullName>
    </recommendedName>
</protein>
<feature type="signal peptide" evidence="8">
    <location>
        <begin position="1"/>
        <end position="20"/>
    </location>
</feature>
<evidence type="ECO:0000259" key="9">
    <source>
        <dbReference type="PROSITE" id="PS50835"/>
    </source>
</evidence>
<keyword evidence="8" id="KW-0732">Signal</keyword>
<evidence type="ECO:0000313" key="11">
    <source>
        <dbReference type="Proteomes" id="UP001374579"/>
    </source>
</evidence>
<dbReference type="PROSITE" id="PS50835">
    <property type="entry name" value="IG_LIKE"/>
    <property type="match status" value="1"/>
</dbReference>
<evidence type="ECO:0000256" key="7">
    <source>
        <dbReference type="SAM" id="Phobius"/>
    </source>
</evidence>
<keyword evidence="11" id="KW-1185">Reference proteome</keyword>
<keyword evidence="3" id="KW-1015">Disulfide bond</keyword>
<keyword evidence="5" id="KW-0393">Immunoglobulin domain</keyword>
<gene>
    <name evidence="10" type="ORF">V1264_014017</name>
</gene>
<evidence type="ECO:0000256" key="4">
    <source>
        <dbReference type="ARBA" id="ARBA00023180"/>
    </source>
</evidence>
<dbReference type="PANTHER" id="PTHR11640">
    <property type="entry name" value="NEPHRIN"/>
    <property type="match status" value="1"/>
</dbReference>
<feature type="domain" description="Ig-like" evidence="9">
    <location>
        <begin position="24"/>
        <end position="146"/>
    </location>
</feature>
<reference evidence="10 11" key="1">
    <citation type="submission" date="2024-02" db="EMBL/GenBank/DDBJ databases">
        <title>Chromosome-scale genome assembly of the rough periwinkle Littorina saxatilis.</title>
        <authorList>
            <person name="De Jode A."/>
            <person name="Faria R."/>
            <person name="Formenti G."/>
            <person name="Sims Y."/>
            <person name="Smith T.P."/>
            <person name="Tracey A."/>
            <person name="Wood J.M.D."/>
            <person name="Zagrodzka Z.B."/>
            <person name="Johannesson K."/>
            <person name="Butlin R.K."/>
            <person name="Leder E.H."/>
        </authorList>
    </citation>
    <scope>NUCLEOTIDE SEQUENCE [LARGE SCALE GENOMIC DNA]</scope>
    <source>
        <strain evidence="10">Snail1</strain>
        <tissue evidence="10">Muscle</tissue>
    </source>
</reference>
<feature type="transmembrane region" description="Helical" evidence="7">
    <location>
        <begin position="410"/>
        <end position="431"/>
    </location>
</feature>
<dbReference type="GO" id="GO:0005911">
    <property type="term" value="C:cell-cell junction"/>
    <property type="evidence" value="ECO:0007669"/>
    <property type="project" value="TreeGrafter"/>
</dbReference>
<evidence type="ECO:0000256" key="5">
    <source>
        <dbReference type="ARBA" id="ARBA00023319"/>
    </source>
</evidence>
<dbReference type="InterPro" id="IPR003599">
    <property type="entry name" value="Ig_sub"/>
</dbReference>
<evidence type="ECO:0000256" key="3">
    <source>
        <dbReference type="ARBA" id="ARBA00023157"/>
    </source>
</evidence>
<dbReference type="Gene3D" id="2.60.40.10">
    <property type="entry name" value="Immunoglobulins"/>
    <property type="match status" value="2"/>
</dbReference>
<keyword evidence="7" id="KW-1133">Transmembrane helix</keyword>
<evidence type="ECO:0000256" key="1">
    <source>
        <dbReference type="ARBA" id="ARBA00004479"/>
    </source>
</evidence>
<proteinExistence type="predicted"/>